<evidence type="ECO:0000259" key="5">
    <source>
        <dbReference type="PROSITE" id="PS51918"/>
    </source>
</evidence>
<dbReference type="InterPro" id="IPR026335">
    <property type="entry name" value="rSAM_SPASM_FxsB"/>
</dbReference>
<dbReference type="InterPro" id="IPR007197">
    <property type="entry name" value="rSAM"/>
</dbReference>
<dbReference type="InterPro" id="IPR023867">
    <property type="entry name" value="Sulphatase_maturase_rSAM"/>
</dbReference>
<keyword evidence="2" id="KW-0479">Metal-binding</keyword>
<dbReference type="SUPFAM" id="SSF102114">
    <property type="entry name" value="Radical SAM enzymes"/>
    <property type="match status" value="1"/>
</dbReference>
<dbReference type="Proteomes" id="UP001589627">
    <property type="component" value="Unassembled WGS sequence"/>
</dbReference>
<dbReference type="InterPro" id="IPR013785">
    <property type="entry name" value="Aldolase_TIM"/>
</dbReference>
<keyword evidence="3" id="KW-0408">Iron</keyword>
<dbReference type="SFLD" id="SFLDG01386">
    <property type="entry name" value="main_SPASM_domain-containing"/>
    <property type="match status" value="1"/>
</dbReference>
<evidence type="ECO:0000256" key="1">
    <source>
        <dbReference type="ARBA" id="ARBA00022691"/>
    </source>
</evidence>
<accession>A0ABV5Y9Q0</accession>
<dbReference type="SFLD" id="SFLDS00029">
    <property type="entry name" value="Radical_SAM"/>
    <property type="match status" value="1"/>
</dbReference>
<evidence type="ECO:0000313" key="7">
    <source>
        <dbReference type="Proteomes" id="UP001589627"/>
    </source>
</evidence>
<evidence type="ECO:0000313" key="6">
    <source>
        <dbReference type="EMBL" id="MFB9831187.1"/>
    </source>
</evidence>
<dbReference type="CDD" id="cd01335">
    <property type="entry name" value="Radical_SAM"/>
    <property type="match status" value="1"/>
</dbReference>
<keyword evidence="7" id="KW-1185">Reference proteome</keyword>
<dbReference type="InterPro" id="IPR058240">
    <property type="entry name" value="rSAM_sf"/>
</dbReference>
<feature type="domain" description="Radical SAM core" evidence="5">
    <location>
        <begin position="2"/>
        <end position="237"/>
    </location>
</feature>
<dbReference type="NCBIfam" id="TIGR04269">
    <property type="entry name" value="SAM_SPASM_FxsB"/>
    <property type="match status" value="1"/>
</dbReference>
<name>A0ABV5Y9Q0_9ACTN</name>
<evidence type="ECO:0000256" key="3">
    <source>
        <dbReference type="ARBA" id="ARBA00023004"/>
    </source>
</evidence>
<evidence type="ECO:0000256" key="2">
    <source>
        <dbReference type="ARBA" id="ARBA00022723"/>
    </source>
</evidence>
<dbReference type="Gene3D" id="3.20.20.70">
    <property type="entry name" value="Aldolase class I"/>
    <property type="match status" value="1"/>
</dbReference>
<proteinExistence type="predicted"/>
<dbReference type="PROSITE" id="PS51918">
    <property type="entry name" value="RADICAL_SAM"/>
    <property type="match status" value="1"/>
</dbReference>
<sequence>MPAAIGQYVLKVHSRCDLACDHCYVYEHADQSWRGKPARIGADVARRAVRRIAEHAVAHDIPAVQIILHGGEPLLLGHSGLDGLLRTLRAGLDPVTRLDLHIHTNGIRLDERFCEIFAEHGVRVGVSLDGDRAANDRHRVYRDGRSSHAGVLRALALLRDRRPLYAGILCTIDLANDPIAVYEALVREEPPVLNLLLPQATWDSPPYRPPGVPAPYADWLGRVYDRWTADGRPVPIRLFDSIISTARGGPSWTEAIGLDPVELLVIDTDGGWEQADSLKTAFDGAPATGMNVFSHAVDDVARHAGVAARRTGREGLSATCRSCDLVSICGGGLYAHRYRTGSGFDNPSVYCADLKALIRRIAPPAGARPAEAAGVHRLSPAALASL</sequence>
<dbReference type="PANTHER" id="PTHR43273:SF8">
    <property type="entry name" value="RADICAL SAM DOMAIN PROTEIN"/>
    <property type="match status" value="1"/>
</dbReference>
<dbReference type="Pfam" id="PF04055">
    <property type="entry name" value="Radical_SAM"/>
    <property type="match status" value="1"/>
</dbReference>
<keyword evidence="4" id="KW-0411">Iron-sulfur</keyword>
<evidence type="ECO:0000256" key="4">
    <source>
        <dbReference type="ARBA" id="ARBA00023014"/>
    </source>
</evidence>
<dbReference type="SFLD" id="SFLDG01067">
    <property type="entry name" value="SPASM/twitch_domain_containing"/>
    <property type="match status" value="1"/>
</dbReference>
<protein>
    <submittedName>
        <fullName evidence="6">FxsB family cyclophane-forming radical SAM/SPASM peptide maturase</fullName>
    </submittedName>
</protein>
<gene>
    <name evidence="6" type="ORF">ACFFNX_03185</name>
</gene>
<dbReference type="EMBL" id="JBHLZP010000010">
    <property type="protein sequence ID" value="MFB9831187.1"/>
    <property type="molecule type" value="Genomic_DNA"/>
</dbReference>
<feature type="non-terminal residue" evidence="6">
    <location>
        <position position="386"/>
    </location>
</feature>
<comment type="caution">
    <text evidence="6">The sequence shown here is derived from an EMBL/GenBank/DDBJ whole genome shotgun (WGS) entry which is preliminary data.</text>
</comment>
<keyword evidence="1" id="KW-0949">S-adenosyl-L-methionine</keyword>
<dbReference type="SFLD" id="SFLDG01072">
    <property type="entry name" value="dehydrogenase_like"/>
    <property type="match status" value="1"/>
</dbReference>
<dbReference type="PANTHER" id="PTHR43273">
    <property type="entry name" value="ANAEROBIC SULFATASE-MATURATING ENZYME HOMOLOG ASLB-RELATED"/>
    <property type="match status" value="1"/>
</dbReference>
<dbReference type="RefSeq" id="WP_378194759.1">
    <property type="nucleotide sequence ID" value="NZ_JBHLZP010000010.1"/>
</dbReference>
<organism evidence="6 7">
    <name type="scientific">Actinoallomurus acaciae</name>
    <dbReference type="NCBI Taxonomy" id="502577"/>
    <lineage>
        <taxon>Bacteria</taxon>
        <taxon>Bacillati</taxon>
        <taxon>Actinomycetota</taxon>
        <taxon>Actinomycetes</taxon>
        <taxon>Streptosporangiales</taxon>
        <taxon>Thermomonosporaceae</taxon>
        <taxon>Actinoallomurus</taxon>
    </lineage>
</organism>
<reference evidence="6 7" key="1">
    <citation type="submission" date="2024-09" db="EMBL/GenBank/DDBJ databases">
        <authorList>
            <person name="Sun Q."/>
            <person name="Mori K."/>
        </authorList>
    </citation>
    <scope>NUCLEOTIDE SEQUENCE [LARGE SCALE GENOMIC DNA]</scope>
    <source>
        <strain evidence="6 7">TBRC 0563</strain>
    </source>
</reference>